<dbReference type="Gene3D" id="1.10.940.10">
    <property type="entry name" value="NusB-like"/>
    <property type="match status" value="1"/>
</dbReference>
<feature type="binding site" evidence="6">
    <location>
        <position position="311"/>
    </location>
    <ligand>
        <name>S-adenosyl-L-methionine</name>
        <dbReference type="ChEBI" id="CHEBI:59789"/>
    </ligand>
</feature>
<evidence type="ECO:0000256" key="1">
    <source>
        <dbReference type="ARBA" id="ARBA00007494"/>
    </source>
</evidence>
<dbReference type="Gene3D" id="3.30.70.1170">
    <property type="entry name" value="Sun protein, domain 3"/>
    <property type="match status" value="1"/>
</dbReference>
<gene>
    <name evidence="8" type="primary">rsmB</name>
    <name evidence="8" type="ORF">QB898_05145</name>
</gene>
<organism evidence="8 9">
    <name type="scientific">Ottowia cancrivicina</name>
    <dbReference type="NCBI Taxonomy" id="3040346"/>
    <lineage>
        <taxon>Bacteria</taxon>
        <taxon>Pseudomonadati</taxon>
        <taxon>Pseudomonadota</taxon>
        <taxon>Betaproteobacteria</taxon>
        <taxon>Burkholderiales</taxon>
        <taxon>Comamonadaceae</taxon>
        <taxon>Ottowia</taxon>
    </lineage>
</organism>
<keyword evidence="9" id="KW-1185">Reference proteome</keyword>
<protein>
    <submittedName>
        <fullName evidence="8">16S rRNA (Cytosine(967)-C(5))-methyltransferase RsmB</fullName>
        <ecNumber evidence="8">2.1.1.176</ecNumber>
    </submittedName>
</protein>
<dbReference type="Gene3D" id="3.40.50.150">
    <property type="entry name" value="Vaccinia Virus protein VP39"/>
    <property type="match status" value="1"/>
</dbReference>
<keyword evidence="2 6" id="KW-0489">Methyltransferase</keyword>
<evidence type="ECO:0000256" key="4">
    <source>
        <dbReference type="ARBA" id="ARBA00022691"/>
    </source>
</evidence>
<evidence type="ECO:0000256" key="6">
    <source>
        <dbReference type="PROSITE-ProRule" id="PRU01023"/>
    </source>
</evidence>
<dbReference type="Proteomes" id="UP001237156">
    <property type="component" value="Unassembled WGS sequence"/>
</dbReference>
<accession>A0AAW6RJI4</accession>
<dbReference type="PRINTS" id="PR02008">
    <property type="entry name" value="RCMTFAMILY"/>
</dbReference>
<dbReference type="PANTHER" id="PTHR22807:SF61">
    <property type="entry name" value="NOL1_NOP2_SUN FAMILY PROTEIN _ ANTITERMINATION NUSB DOMAIN-CONTAINING PROTEIN"/>
    <property type="match status" value="1"/>
</dbReference>
<evidence type="ECO:0000256" key="5">
    <source>
        <dbReference type="ARBA" id="ARBA00022884"/>
    </source>
</evidence>
<dbReference type="Pfam" id="PF01189">
    <property type="entry name" value="Methyltr_RsmB-F"/>
    <property type="match status" value="1"/>
</dbReference>
<dbReference type="InterPro" id="IPR001678">
    <property type="entry name" value="MeTrfase_RsmB-F_NOP2_dom"/>
</dbReference>
<dbReference type="GO" id="GO:0003723">
    <property type="term" value="F:RNA binding"/>
    <property type="evidence" value="ECO:0007669"/>
    <property type="project" value="UniProtKB-UniRule"/>
</dbReference>
<dbReference type="Pfam" id="PF22458">
    <property type="entry name" value="RsmF-B_ferredox"/>
    <property type="match status" value="1"/>
</dbReference>
<dbReference type="RefSeq" id="WP_279524071.1">
    <property type="nucleotide sequence ID" value="NZ_JARVII010000007.1"/>
</dbReference>
<evidence type="ECO:0000256" key="2">
    <source>
        <dbReference type="ARBA" id="ARBA00022603"/>
    </source>
</evidence>
<keyword evidence="4 6" id="KW-0949">S-adenosyl-L-methionine</keyword>
<feature type="active site" description="Nucleophile" evidence="6">
    <location>
        <position position="383"/>
    </location>
</feature>
<feature type="domain" description="SAM-dependent MTase RsmB/NOP-type" evidence="7">
    <location>
        <begin position="164"/>
        <end position="450"/>
    </location>
</feature>
<dbReference type="GO" id="GO:0008173">
    <property type="term" value="F:RNA methyltransferase activity"/>
    <property type="evidence" value="ECO:0007669"/>
    <property type="project" value="InterPro"/>
</dbReference>
<dbReference type="InterPro" id="IPR029063">
    <property type="entry name" value="SAM-dependent_MTases_sf"/>
</dbReference>
<name>A0AAW6RJI4_9BURK</name>
<dbReference type="PROSITE" id="PS51686">
    <property type="entry name" value="SAM_MT_RSMB_NOP"/>
    <property type="match status" value="1"/>
</dbReference>
<dbReference type="AlphaFoldDB" id="A0AAW6RJI4"/>
<dbReference type="SUPFAM" id="SSF53335">
    <property type="entry name" value="S-adenosyl-L-methionine-dependent methyltransferases"/>
    <property type="match status" value="1"/>
</dbReference>
<dbReference type="EMBL" id="JARVII010000007">
    <property type="protein sequence ID" value="MDG9699113.1"/>
    <property type="molecule type" value="Genomic_DNA"/>
</dbReference>
<comment type="caution">
    <text evidence="8">The sequence shown here is derived from an EMBL/GenBank/DDBJ whole genome shotgun (WGS) entry which is preliminary data.</text>
</comment>
<keyword evidence="3 6" id="KW-0808">Transferase</keyword>
<dbReference type="SUPFAM" id="SSF48013">
    <property type="entry name" value="NusB-like"/>
    <property type="match status" value="1"/>
</dbReference>
<feature type="binding site" evidence="6">
    <location>
        <begin position="262"/>
        <end position="268"/>
    </location>
    <ligand>
        <name>S-adenosyl-L-methionine</name>
        <dbReference type="ChEBI" id="CHEBI:59789"/>
    </ligand>
</feature>
<dbReference type="InterPro" id="IPR035926">
    <property type="entry name" value="NusB-like_sf"/>
</dbReference>
<dbReference type="GO" id="GO:0001510">
    <property type="term" value="P:RNA methylation"/>
    <property type="evidence" value="ECO:0007669"/>
    <property type="project" value="InterPro"/>
</dbReference>
<dbReference type="InterPro" id="IPR018314">
    <property type="entry name" value="RsmB/NOL1/NOP2-like_CS"/>
</dbReference>
<dbReference type="CDD" id="cd02440">
    <property type="entry name" value="AdoMet_MTases"/>
    <property type="match status" value="1"/>
</dbReference>
<dbReference type="InterPro" id="IPR049560">
    <property type="entry name" value="MeTrfase_RsmB-F_NOP2_cat"/>
</dbReference>
<evidence type="ECO:0000256" key="3">
    <source>
        <dbReference type="ARBA" id="ARBA00022679"/>
    </source>
</evidence>
<dbReference type="PROSITE" id="PS01153">
    <property type="entry name" value="NOL1_NOP2_SUN"/>
    <property type="match status" value="1"/>
</dbReference>
<evidence type="ECO:0000259" key="7">
    <source>
        <dbReference type="PROSITE" id="PS51686"/>
    </source>
</evidence>
<proteinExistence type="inferred from homology"/>
<dbReference type="InterPro" id="IPR054728">
    <property type="entry name" value="RsmB-like_ferredoxin"/>
</dbReference>
<dbReference type="EC" id="2.1.1.176" evidence="8"/>
<evidence type="ECO:0000313" key="8">
    <source>
        <dbReference type="EMBL" id="MDG9699113.1"/>
    </source>
</evidence>
<sequence>MNEPKTPLWQQLQATAAALQAVRQGQSLTAWLAALPAAQRPGVQALASQALRQWGRAQALRQQLARRAPPPPLDALLCCALALACCEPPPYSDFTLADQAVEAARRQRGLRAQAGFLNACLRRFGRERAALLAAVQADPVARWNHPLWWVQRLQRDHPAHWQALLEQAQEMPPMALRVNLRQGSREAYLQQLAQAQLAARALGPAHPAGIVLARPAPVQALPGFAQGRVSVQDGAAQRAAPLLLQGLAPAGGAPALRVLDACAAPGGKTAHLLELRPGAEVLALDVDAARCARIRGNLARLGLAAEVRAADAARPAQWWDGRPFDAILLDAPCSASGISRRHPDARWLRRESDLAALAATQRRLLAALWPLLRPGGRLLYATCSVFRAEGQEQADHFRAAHPDALALPAPGHLLPALAPGGNPAEKCGEDTDAHEPCTEDGFFYALFEKSAA</sequence>
<feature type="binding site" evidence="6">
    <location>
        <position position="285"/>
    </location>
    <ligand>
        <name>S-adenosyl-L-methionine</name>
        <dbReference type="ChEBI" id="CHEBI:59789"/>
    </ligand>
</feature>
<dbReference type="NCBIfam" id="NF008149">
    <property type="entry name" value="PRK10901.1"/>
    <property type="match status" value="1"/>
</dbReference>
<reference evidence="8 9" key="1">
    <citation type="submission" date="2023-04" db="EMBL/GenBank/DDBJ databases">
        <title>Ottowia paracancer sp. nov., isolated from human stomach.</title>
        <authorList>
            <person name="Song Y."/>
        </authorList>
    </citation>
    <scope>NUCLEOTIDE SEQUENCE [LARGE SCALE GENOMIC DNA]</scope>
    <source>
        <strain evidence="8 9">10c7w1</strain>
    </source>
</reference>
<comment type="similarity">
    <text evidence="1 6">Belongs to the class I-like SAM-binding methyltransferase superfamily. RsmB/NOP family.</text>
</comment>
<evidence type="ECO:0000313" key="9">
    <source>
        <dbReference type="Proteomes" id="UP001237156"/>
    </source>
</evidence>
<dbReference type="PANTHER" id="PTHR22807">
    <property type="entry name" value="NOP2 YEAST -RELATED NOL1/NOP2/FMU SUN DOMAIN-CONTAINING"/>
    <property type="match status" value="1"/>
</dbReference>
<dbReference type="InterPro" id="IPR023267">
    <property type="entry name" value="RCMT"/>
</dbReference>
<feature type="binding site" evidence="6">
    <location>
        <position position="330"/>
    </location>
    <ligand>
        <name>S-adenosyl-L-methionine</name>
        <dbReference type="ChEBI" id="CHEBI:59789"/>
    </ligand>
</feature>
<keyword evidence="5 6" id="KW-0694">RNA-binding</keyword>